<name>A0A4V6A049_STECR</name>
<organism evidence="2 3">
    <name type="scientific">Steinernema carpocapsae</name>
    <name type="common">Entomopathogenic nematode</name>
    <dbReference type="NCBI Taxonomy" id="34508"/>
    <lineage>
        <taxon>Eukaryota</taxon>
        <taxon>Metazoa</taxon>
        <taxon>Ecdysozoa</taxon>
        <taxon>Nematoda</taxon>
        <taxon>Chromadorea</taxon>
        <taxon>Rhabditida</taxon>
        <taxon>Tylenchina</taxon>
        <taxon>Panagrolaimomorpha</taxon>
        <taxon>Strongyloidoidea</taxon>
        <taxon>Steinernematidae</taxon>
        <taxon>Steinernema</taxon>
    </lineage>
</organism>
<feature type="region of interest" description="Disordered" evidence="1">
    <location>
        <begin position="119"/>
        <end position="162"/>
    </location>
</feature>
<proteinExistence type="predicted"/>
<evidence type="ECO:0000313" key="2">
    <source>
        <dbReference type="EMBL" id="TKR70095.1"/>
    </source>
</evidence>
<evidence type="ECO:0000313" key="3">
    <source>
        <dbReference type="Proteomes" id="UP000298663"/>
    </source>
</evidence>
<keyword evidence="3" id="KW-1185">Reference proteome</keyword>
<comment type="caution">
    <text evidence="2">The sequence shown here is derived from an EMBL/GenBank/DDBJ whole genome shotgun (WGS) entry which is preliminary data.</text>
</comment>
<protein>
    <submittedName>
        <fullName evidence="2">Uncharacterized protein</fullName>
    </submittedName>
</protein>
<evidence type="ECO:0000256" key="1">
    <source>
        <dbReference type="SAM" id="MobiDB-lite"/>
    </source>
</evidence>
<accession>A0A4V6A049</accession>
<reference evidence="2 3" key="1">
    <citation type="journal article" date="2015" name="Genome Biol.">
        <title>Comparative genomics of Steinernema reveals deeply conserved gene regulatory networks.</title>
        <authorList>
            <person name="Dillman A.R."/>
            <person name="Macchietto M."/>
            <person name="Porter C.F."/>
            <person name="Rogers A."/>
            <person name="Williams B."/>
            <person name="Antoshechkin I."/>
            <person name="Lee M.M."/>
            <person name="Goodwin Z."/>
            <person name="Lu X."/>
            <person name="Lewis E.E."/>
            <person name="Goodrich-Blair H."/>
            <person name="Stock S.P."/>
            <person name="Adams B.J."/>
            <person name="Sternberg P.W."/>
            <person name="Mortazavi A."/>
        </authorList>
    </citation>
    <scope>NUCLEOTIDE SEQUENCE [LARGE SCALE GENOMIC DNA]</scope>
    <source>
        <strain evidence="2 3">ALL</strain>
    </source>
</reference>
<sequence>MASALPEVASPSHDVQTAKSPGKSLCGAPVVPAPKTPNNSKMEEAPEAEKPFYMRAWNRTCAIFETIYKILNVTWLMLVYIYRYPNASRAAAMISYKALFWSYQHQLWTLSGVTGWGATKEEAKEPGKPKEGPKEKKEEPVKPKDETKEQPKDSGSVKDKKA</sequence>
<dbReference type="AlphaFoldDB" id="A0A4V6A049"/>
<dbReference type="Proteomes" id="UP000298663">
    <property type="component" value="Unassembled WGS sequence"/>
</dbReference>
<dbReference type="OrthoDB" id="10561668at2759"/>
<gene>
    <name evidence="2" type="ORF">L596_022162</name>
</gene>
<feature type="region of interest" description="Disordered" evidence="1">
    <location>
        <begin position="1"/>
        <end position="45"/>
    </location>
</feature>
<dbReference type="EMBL" id="AZBU02000007">
    <property type="protein sequence ID" value="TKR70095.1"/>
    <property type="molecule type" value="Genomic_DNA"/>
</dbReference>
<reference evidence="2 3" key="2">
    <citation type="journal article" date="2019" name="G3 (Bethesda)">
        <title>Hybrid Assembly of the Genome of the Entomopathogenic Nematode Steinernema carpocapsae Identifies the X-Chromosome.</title>
        <authorList>
            <person name="Serra L."/>
            <person name="Macchietto M."/>
            <person name="Macias-Munoz A."/>
            <person name="McGill C.J."/>
            <person name="Rodriguez I.M."/>
            <person name="Rodriguez B."/>
            <person name="Murad R."/>
            <person name="Mortazavi A."/>
        </authorList>
    </citation>
    <scope>NUCLEOTIDE SEQUENCE [LARGE SCALE GENOMIC DNA]</scope>
    <source>
        <strain evidence="2 3">ALL</strain>
    </source>
</reference>